<evidence type="ECO:0000256" key="3">
    <source>
        <dbReference type="ARBA" id="ARBA00023065"/>
    </source>
</evidence>
<dbReference type="Gene3D" id="6.10.250.2180">
    <property type="match status" value="1"/>
</dbReference>
<dbReference type="EMBL" id="JBJKFK010001127">
    <property type="protein sequence ID" value="KAL3314001.1"/>
    <property type="molecule type" value="Genomic_DNA"/>
</dbReference>
<accession>A0ABD2Q6Z9</accession>
<evidence type="ECO:0000313" key="8">
    <source>
        <dbReference type="Proteomes" id="UP001626550"/>
    </source>
</evidence>
<keyword evidence="8" id="KW-1185">Reference proteome</keyword>
<dbReference type="InterPro" id="IPR050599">
    <property type="entry name" value="VDCC_alpha-1_subunit"/>
</dbReference>
<dbReference type="InterPro" id="IPR014873">
    <property type="entry name" value="VDCC_a1su_IQ"/>
</dbReference>
<feature type="non-terminal residue" evidence="7">
    <location>
        <position position="529"/>
    </location>
</feature>
<dbReference type="Proteomes" id="UP001626550">
    <property type="component" value="Unassembled WGS sequence"/>
</dbReference>
<evidence type="ECO:0000256" key="1">
    <source>
        <dbReference type="ARBA" id="ARBA00022448"/>
    </source>
</evidence>
<dbReference type="SMART" id="SM01062">
    <property type="entry name" value="Ca_chan_IQ"/>
    <property type="match status" value="1"/>
</dbReference>
<evidence type="ECO:0000256" key="4">
    <source>
        <dbReference type="ARBA" id="ARBA00023303"/>
    </source>
</evidence>
<organism evidence="7 8">
    <name type="scientific">Cichlidogyrus casuarinus</name>
    <dbReference type="NCBI Taxonomy" id="1844966"/>
    <lineage>
        <taxon>Eukaryota</taxon>
        <taxon>Metazoa</taxon>
        <taxon>Spiralia</taxon>
        <taxon>Lophotrochozoa</taxon>
        <taxon>Platyhelminthes</taxon>
        <taxon>Monogenea</taxon>
        <taxon>Monopisthocotylea</taxon>
        <taxon>Dactylogyridea</taxon>
        <taxon>Ancyrocephalidae</taxon>
        <taxon>Cichlidogyrus</taxon>
    </lineage>
</organism>
<feature type="region of interest" description="Disordered" evidence="5">
    <location>
        <begin position="157"/>
        <end position="177"/>
    </location>
</feature>
<evidence type="ECO:0000256" key="2">
    <source>
        <dbReference type="ARBA" id="ARBA00022882"/>
    </source>
</evidence>
<feature type="region of interest" description="Disordered" evidence="5">
    <location>
        <begin position="122"/>
        <end position="142"/>
    </location>
</feature>
<proteinExistence type="predicted"/>
<dbReference type="AlphaFoldDB" id="A0ABD2Q6Z9"/>
<feature type="domain" description="Voltage-dependent calcium channel alpha-1 subunit IQ" evidence="6">
    <location>
        <begin position="67"/>
        <end position="101"/>
    </location>
</feature>
<feature type="compositionally biased region" description="Low complexity" evidence="5">
    <location>
        <begin position="162"/>
        <end position="173"/>
    </location>
</feature>
<reference evidence="7 8" key="1">
    <citation type="submission" date="2024-11" db="EMBL/GenBank/DDBJ databases">
        <title>Adaptive evolution of stress response genes in parasites aligns with host niche diversity.</title>
        <authorList>
            <person name="Hahn C."/>
            <person name="Resl P."/>
        </authorList>
    </citation>
    <scope>NUCLEOTIDE SEQUENCE [LARGE SCALE GENOMIC DNA]</scope>
    <source>
        <strain evidence="7">EGGRZ-B1_66</strain>
        <tissue evidence="7">Body</tissue>
    </source>
</reference>
<dbReference type="PANTHER" id="PTHR45628">
    <property type="entry name" value="VOLTAGE-DEPENDENT CALCIUM CHANNEL TYPE A SUBUNIT ALPHA-1"/>
    <property type="match status" value="1"/>
</dbReference>
<dbReference type="GO" id="GO:0034220">
    <property type="term" value="P:monoatomic ion transmembrane transport"/>
    <property type="evidence" value="ECO:0007669"/>
    <property type="project" value="UniProtKB-KW"/>
</dbReference>
<evidence type="ECO:0000256" key="5">
    <source>
        <dbReference type="SAM" id="MobiDB-lite"/>
    </source>
</evidence>
<dbReference type="Pfam" id="PF08763">
    <property type="entry name" value="Ca_chan_IQ"/>
    <property type="match status" value="1"/>
</dbReference>
<keyword evidence="3" id="KW-0406">Ion transport</keyword>
<evidence type="ECO:0000313" key="7">
    <source>
        <dbReference type="EMBL" id="KAL3314001.1"/>
    </source>
</evidence>
<gene>
    <name evidence="7" type="primary">CACNA1C_4</name>
    <name evidence="7" type="ORF">Ciccas_007394</name>
</gene>
<dbReference type="GO" id="GO:0034702">
    <property type="term" value="C:monoatomic ion channel complex"/>
    <property type="evidence" value="ECO:0007669"/>
    <property type="project" value="UniProtKB-KW"/>
</dbReference>
<name>A0ABD2Q6Z9_9PLAT</name>
<sequence length="529" mass="59381">MNMPLNNDGTVMFNATLFALVRTNLKIKTEGSNIDQLNEELRAVIKKIWKRTSNKLLDQVVPPAGSNDEVTVGKFYATFLIQEWFRRWKQKKAEEQKGTSSGKAHTLMSSLKVPPRIDGTAPATTELAPPVCHDAPEDKASKNQGLLGTMMSALHRVGSRRPSSLTLDSTPSPAKKNTLLDERNVIAKVEPNQTRLHGNGLAQIPEMSPEPQRTKVNDALAAKSLLLGKDDVDSASRGLKSRRKVLPHIGPDMTVGRYNSDIKRSELIGNRPISPLDSMNPEFLAETRREEDFDDFLNEMYPGMASQRTAPVESYYGPTDNSFDFGGMTEQDREILRLHVGNEMDTNSLLDYKILLENHDEDPPSPAPVICSTRQNKLPKAPLGFFDQTHVPVPCQPTFSADGRLVHREVRSPTLLEQEKYRYEGPKRRQLPRLPSMQSNIEHNILLPAGGPEVYNEVRNRIFRPNQGRFTNLMVERSQNGPTYQKDYGVNQRLVVNTDFETEPSFINGVYHPPEVDLDGPAPQFHAKS</sequence>
<keyword evidence="4" id="KW-0407">Ion channel</keyword>
<comment type="caution">
    <text evidence="7">The sequence shown here is derived from an EMBL/GenBank/DDBJ whole genome shotgun (WGS) entry which is preliminary data.</text>
</comment>
<keyword evidence="1" id="KW-0813">Transport</keyword>
<keyword evidence="2" id="KW-0851">Voltage-gated channel</keyword>
<protein>
    <submittedName>
        <fullName evidence="7">Voltage-dependent L-type calcium channel subunit alpha-1C</fullName>
    </submittedName>
</protein>
<evidence type="ECO:0000259" key="6">
    <source>
        <dbReference type="SMART" id="SM01062"/>
    </source>
</evidence>
<dbReference type="PANTHER" id="PTHR45628:SF1">
    <property type="entry name" value="VOLTAGE-DEPENDENT CALCIUM CHANNEL TYPE D SUBUNIT ALPHA-1"/>
    <property type="match status" value="1"/>
</dbReference>